<sequence length="104" mass="11344">MREHIDDPMAEAVIRWRTAEQGGRRSGPPTAPVYMATAVFTPGDAHISVLIEQLDVREDGSRTCKIDFLVRELARPALVPGARMLVMEGPRVVAEADVLVVHAG</sequence>
<protein>
    <submittedName>
        <fullName evidence="1">Uncharacterized protein</fullName>
    </submittedName>
</protein>
<organism evidence="1 2">
    <name type="scientific">Lentzea kristufekii</name>
    <dbReference type="NCBI Taxonomy" id="3095430"/>
    <lineage>
        <taxon>Bacteria</taxon>
        <taxon>Bacillati</taxon>
        <taxon>Actinomycetota</taxon>
        <taxon>Actinomycetes</taxon>
        <taxon>Pseudonocardiales</taxon>
        <taxon>Pseudonocardiaceae</taxon>
        <taxon>Lentzea</taxon>
    </lineage>
</organism>
<keyword evidence="2" id="KW-1185">Reference proteome</keyword>
<dbReference type="Proteomes" id="UP001271792">
    <property type="component" value="Unassembled WGS sequence"/>
</dbReference>
<accession>A0ABU4U3F3</accession>
<reference evidence="1 2" key="1">
    <citation type="submission" date="2023-11" db="EMBL/GenBank/DDBJ databases">
        <title>Lentzea sokolovensis, sp. nov., Lentzea kristufkii, sp. nov., and Lentzea miocenensis, sp. nov., rare actinobacteria from Sokolov Coal Basin, Miocene lacustrine sediment, Czech Republic.</title>
        <authorList>
            <person name="Lara A."/>
            <person name="Kotroba L."/>
            <person name="Nouioui I."/>
            <person name="Neumann-Schaal M."/>
            <person name="Mast Y."/>
            <person name="Chronakova A."/>
        </authorList>
    </citation>
    <scope>NUCLEOTIDE SEQUENCE [LARGE SCALE GENOMIC DNA]</scope>
    <source>
        <strain evidence="1 2">BCCO 10_0798</strain>
    </source>
</reference>
<dbReference type="RefSeq" id="WP_319988858.1">
    <property type="nucleotide sequence ID" value="NZ_JAXAVV010000026.1"/>
</dbReference>
<proteinExistence type="predicted"/>
<evidence type="ECO:0000313" key="1">
    <source>
        <dbReference type="EMBL" id="MDX8055098.1"/>
    </source>
</evidence>
<dbReference type="EMBL" id="JAXAVV010000026">
    <property type="protein sequence ID" value="MDX8055098.1"/>
    <property type="molecule type" value="Genomic_DNA"/>
</dbReference>
<gene>
    <name evidence="1" type="ORF">SK571_37485</name>
</gene>
<name>A0ABU4U3F3_9PSEU</name>
<evidence type="ECO:0000313" key="2">
    <source>
        <dbReference type="Proteomes" id="UP001271792"/>
    </source>
</evidence>
<comment type="caution">
    <text evidence="1">The sequence shown here is derived from an EMBL/GenBank/DDBJ whole genome shotgun (WGS) entry which is preliminary data.</text>
</comment>